<evidence type="ECO:0000313" key="2">
    <source>
        <dbReference type="Proteomes" id="UP000485058"/>
    </source>
</evidence>
<organism evidence="1 2">
    <name type="scientific">Haematococcus lacustris</name>
    <name type="common">Green alga</name>
    <name type="synonym">Haematococcus pluvialis</name>
    <dbReference type="NCBI Taxonomy" id="44745"/>
    <lineage>
        <taxon>Eukaryota</taxon>
        <taxon>Viridiplantae</taxon>
        <taxon>Chlorophyta</taxon>
        <taxon>core chlorophytes</taxon>
        <taxon>Chlorophyceae</taxon>
        <taxon>CS clade</taxon>
        <taxon>Chlamydomonadales</taxon>
        <taxon>Haematococcaceae</taxon>
        <taxon>Haematococcus</taxon>
    </lineage>
</organism>
<evidence type="ECO:0000313" key="1">
    <source>
        <dbReference type="EMBL" id="GFH18226.1"/>
    </source>
</evidence>
<dbReference type="AlphaFoldDB" id="A0A699ZGP0"/>
<comment type="caution">
    <text evidence="1">The sequence shown here is derived from an EMBL/GenBank/DDBJ whole genome shotgun (WGS) entry which is preliminary data.</text>
</comment>
<reference evidence="1 2" key="1">
    <citation type="submission" date="2020-02" db="EMBL/GenBank/DDBJ databases">
        <title>Draft genome sequence of Haematococcus lacustris strain NIES-144.</title>
        <authorList>
            <person name="Morimoto D."/>
            <person name="Nakagawa S."/>
            <person name="Yoshida T."/>
            <person name="Sawayama S."/>
        </authorList>
    </citation>
    <scope>NUCLEOTIDE SEQUENCE [LARGE SCALE GENOMIC DNA]</scope>
    <source>
        <strain evidence="1 2">NIES-144</strain>
    </source>
</reference>
<accession>A0A699ZGP0</accession>
<name>A0A699ZGP0_HAELA</name>
<sequence>MEIVQIEEPTCRQHVVWGGEGPGDSSCVWPRAPAGLQANERPVAQDQAEIAPGFKVWARAMMAGPAITLRRERATRDGGCSHQGAAGCPQVA</sequence>
<proteinExistence type="predicted"/>
<dbReference type="EMBL" id="BLLF01001267">
    <property type="protein sequence ID" value="GFH18226.1"/>
    <property type="molecule type" value="Genomic_DNA"/>
</dbReference>
<gene>
    <name evidence="1" type="ORF">HaLaN_14992</name>
</gene>
<protein>
    <submittedName>
        <fullName evidence="1">Uncharacterized protein</fullName>
    </submittedName>
</protein>
<dbReference type="Proteomes" id="UP000485058">
    <property type="component" value="Unassembled WGS sequence"/>
</dbReference>
<keyword evidence="2" id="KW-1185">Reference proteome</keyword>